<dbReference type="AlphaFoldDB" id="A0A839E1F3"/>
<dbReference type="PANTHER" id="PTHR30118">
    <property type="entry name" value="HTH-TYPE TRANSCRIPTIONAL REGULATOR LEUO-RELATED"/>
    <property type="match status" value="1"/>
</dbReference>
<protein>
    <submittedName>
        <fullName evidence="5">DNA-binding transcriptional LysR family regulator</fullName>
    </submittedName>
</protein>
<accession>A0A839E1F3</accession>
<keyword evidence="2 5" id="KW-0238">DNA-binding</keyword>
<evidence type="ECO:0000259" key="4">
    <source>
        <dbReference type="Pfam" id="PF03466"/>
    </source>
</evidence>
<feature type="domain" description="LysR substrate-binding" evidence="4">
    <location>
        <begin position="20"/>
        <end position="214"/>
    </location>
</feature>
<comment type="caution">
    <text evidence="5">The sequence shown here is derived from an EMBL/GenBank/DDBJ whole genome shotgun (WGS) entry which is preliminary data.</text>
</comment>
<dbReference type="InterPro" id="IPR005119">
    <property type="entry name" value="LysR_subst-bd"/>
</dbReference>
<dbReference type="Gene3D" id="3.40.190.10">
    <property type="entry name" value="Periplasmic binding protein-like II"/>
    <property type="match status" value="2"/>
</dbReference>
<organism evidence="5 6">
    <name type="scientific">Halosaccharopolyspora lacisalsi</name>
    <dbReference type="NCBI Taxonomy" id="1000566"/>
    <lineage>
        <taxon>Bacteria</taxon>
        <taxon>Bacillati</taxon>
        <taxon>Actinomycetota</taxon>
        <taxon>Actinomycetes</taxon>
        <taxon>Pseudonocardiales</taxon>
        <taxon>Pseudonocardiaceae</taxon>
        <taxon>Halosaccharopolyspora</taxon>
    </lineage>
</organism>
<dbReference type="SUPFAM" id="SSF53850">
    <property type="entry name" value="Periplasmic binding protein-like II"/>
    <property type="match status" value="1"/>
</dbReference>
<sequence>MFDTHNLFDPATADTEFTFTTSDYALTVFGEPLSRAVHAEAPGVRLRFHQITVPAVDDIGATLAGTDGLFMPHGYLAGYPSVDLYEDRWSCMVAADNAGVDEHLTREHLARLPWVVLHHRPTDYAPALRQLTILGVEPHVDVVVENFQSMPFLVAGTDRIALIQERLARKIAPAAEVRLLECPFEVVPVKEAMRWHPTHRQDARHQWLRDIVARVGDQVTAH</sequence>
<evidence type="ECO:0000256" key="3">
    <source>
        <dbReference type="ARBA" id="ARBA00023163"/>
    </source>
</evidence>
<dbReference type="PANTHER" id="PTHR30118:SF15">
    <property type="entry name" value="TRANSCRIPTIONAL REGULATORY PROTEIN"/>
    <property type="match status" value="1"/>
</dbReference>
<dbReference type="Proteomes" id="UP000569329">
    <property type="component" value="Unassembled WGS sequence"/>
</dbReference>
<evidence type="ECO:0000313" key="5">
    <source>
        <dbReference type="EMBL" id="MBA8826356.1"/>
    </source>
</evidence>
<proteinExistence type="predicted"/>
<dbReference type="InterPro" id="IPR037402">
    <property type="entry name" value="YidZ_PBP2"/>
</dbReference>
<dbReference type="EMBL" id="JACGWZ010000005">
    <property type="protein sequence ID" value="MBA8826356.1"/>
    <property type="molecule type" value="Genomic_DNA"/>
</dbReference>
<gene>
    <name evidence="5" type="ORF">FHX42_003732</name>
</gene>
<dbReference type="Pfam" id="PF03466">
    <property type="entry name" value="LysR_substrate"/>
    <property type="match status" value="1"/>
</dbReference>
<keyword evidence="6" id="KW-1185">Reference proteome</keyword>
<evidence type="ECO:0000313" key="6">
    <source>
        <dbReference type="Proteomes" id="UP000569329"/>
    </source>
</evidence>
<evidence type="ECO:0000256" key="1">
    <source>
        <dbReference type="ARBA" id="ARBA00023015"/>
    </source>
</evidence>
<keyword evidence="1" id="KW-0805">Transcription regulation</keyword>
<dbReference type="GO" id="GO:0006355">
    <property type="term" value="P:regulation of DNA-templated transcription"/>
    <property type="evidence" value="ECO:0007669"/>
    <property type="project" value="InterPro"/>
</dbReference>
<dbReference type="InterPro" id="IPR050389">
    <property type="entry name" value="LysR-type_TF"/>
</dbReference>
<dbReference type="CDD" id="cd08417">
    <property type="entry name" value="PBP2_Nitroaromatics_like"/>
    <property type="match status" value="1"/>
</dbReference>
<reference evidence="5 6" key="1">
    <citation type="submission" date="2020-07" db="EMBL/GenBank/DDBJ databases">
        <title>Sequencing the genomes of 1000 actinobacteria strains.</title>
        <authorList>
            <person name="Klenk H.-P."/>
        </authorList>
    </citation>
    <scope>NUCLEOTIDE SEQUENCE [LARGE SCALE GENOMIC DNA]</scope>
    <source>
        <strain evidence="5 6">DSM 45975</strain>
    </source>
</reference>
<dbReference type="GO" id="GO:0003677">
    <property type="term" value="F:DNA binding"/>
    <property type="evidence" value="ECO:0007669"/>
    <property type="project" value="UniProtKB-KW"/>
</dbReference>
<keyword evidence="3" id="KW-0804">Transcription</keyword>
<evidence type="ECO:0000256" key="2">
    <source>
        <dbReference type="ARBA" id="ARBA00023125"/>
    </source>
</evidence>
<name>A0A839E1F3_9PSEU</name>